<evidence type="ECO:0000256" key="6">
    <source>
        <dbReference type="ARBA" id="ARBA00022792"/>
    </source>
</evidence>
<keyword evidence="7 15" id="KW-0067">ATP-binding</keyword>
<comment type="function">
    <text evidence="15">Produces ATP from ADP in the presence of a proton gradient across the membrane.</text>
</comment>
<keyword evidence="13 15" id="KW-0139">CF(1)</keyword>
<evidence type="ECO:0000256" key="14">
    <source>
        <dbReference type="ARBA" id="ARBA00023310"/>
    </source>
</evidence>
<evidence type="ECO:0000313" key="18">
    <source>
        <dbReference type="Proteomes" id="UP000095280"/>
    </source>
</evidence>
<dbReference type="PANTHER" id="PTHR15184">
    <property type="entry name" value="ATP SYNTHASE"/>
    <property type="match status" value="1"/>
</dbReference>
<keyword evidence="18" id="KW-1185">Reference proteome</keyword>
<dbReference type="Pfam" id="PF02874">
    <property type="entry name" value="ATP-synt_ab_N"/>
    <property type="match status" value="1"/>
</dbReference>
<evidence type="ECO:0000256" key="5">
    <source>
        <dbReference type="ARBA" id="ARBA00022781"/>
    </source>
</evidence>
<comment type="similarity">
    <text evidence="2">Belongs to the ATPase alpha/beta chains family.</text>
</comment>
<keyword evidence="10" id="KW-0406">Ion transport</keyword>
<dbReference type="InterPro" id="IPR000194">
    <property type="entry name" value="ATPase_F1/V1/A1_a/bsu_nucl-bd"/>
</dbReference>
<evidence type="ECO:0000256" key="11">
    <source>
        <dbReference type="ARBA" id="ARBA00023128"/>
    </source>
</evidence>
<dbReference type="InterPro" id="IPR036121">
    <property type="entry name" value="ATPase_F1/V1/A1_a/bsu_N_sf"/>
</dbReference>
<proteinExistence type="inferred from homology"/>
<evidence type="ECO:0000256" key="4">
    <source>
        <dbReference type="ARBA" id="ARBA00022741"/>
    </source>
</evidence>
<dbReference type="InterPro" id="IPR020003">
    <property type="entry name" value="ATPase_a/bsu_AS"/>
</dbReference>
<dbReference type="CDD" id="cd18115">
    <property type="entry name" value="ATP-synt_F1_beta_N"/>
    <property type="match status" value="1"/>
</dbReference>
<dbReference type="InterPro" id="IPR055190">
    <property type="entry name" value="ATP-synt_VA_C"/>
</dbReference>
<dbReference type="InterPro" id="IPR027417">
    <property type="entry name" value="P-loop_NTPase"/>
</dbReference>
<evidence type="ECO:0000313" key="19">
    <source>
        <dbReference type="WBParaSite" id="maker-uti_cns_0013603-snap-gene-0.1-mRNA-1"/>
    </source>
</evidence>
<dbReference type="GO" id="GO:0005524">
    <property type="term" value="F:ATP binding"/>
    <property type="evidence" value="ECO:0007669"/>
    <property type="project" value="UniProtKB-KW"/>
</dbReference>
<dbReference type="InterPro" id="IPR004100">
    <property type="entry name" value="ATPase_F1/V1/A1_a/bsu_N"/>
</dbReference>
<feature type="region of interest" description="Disordered" evidence="16">
    <location>
        <begin position="323"/>
        <end position="349"/>
    </location>
</feature>
<dbReference type="Pfam" id="PF15477">
    <property type="entry name" value="SMAP"/>
    <property type="match status" value="1"/>
</dbReference>
<dbReference type="Pfam" id="PF00006">
    <property type="entry name" value="ATP-synt_ab"/>
    <property type="match status" value="1"/>
</dbReference>
<dbReference type="SMART" id="SM00382">
    <property type="entry name" value="AAA"/>
    <property type="match status" value="1"/>
</dbReference>
<dbReference type="PANTHER" id="PTHR15184:SF71">
    <property type="entry name" value="ATP SYNTHASE SUBUNIT BETA, MITOCHONDRIAL"/>
    <property type="match status" value="1"/>
</dbReference>
<dbReference type="Gene3D" id="3.40.50.300">
    <property type="entry name" value="P-loop containing nucleotide triphosphate hydrolases"/>
    <property type="match status" value="1"/>
</dbReference>
<comment type="subunit">
    <text evidence="15">F-type ATPases have 2 components, CF(1) - the catalytic core - and CF(0) - the membrane proton channel. CF(1) and CF(0) have multiple subunits.</text>
</comment>
<dbReference type="HAMAP" id="MF_01347">
    <property type="entry name" value="ATP_synth_beta_bact"/>
    <property type="match status" value="1"/>
</dbReference>
<keyword evidence="12" id="KW-0472">Membrane</keyword>
<dbReference type="EC" id="7.1.2.2" evidence="15"/>
<dbReference type="FunFam" id="3.40.50.12240:FF:000006">
    <property type="entry name" value="ATP synthase subunit beta"/>
    <property type="match status" value="1"/>
</dbReference>
<dbReference type="Pfam" id="PF22919">
    <property type="entry name" value="ATP-synt_VA_C"/>
    <property type="match status" value="1"/>
</dbReference>
<dbReference type="InterPro" id="IPR005722">
    <property type="entry name" value="ATP_synth_F1_bsu"/>
</dbReference>
<accession>A0A1I8ILV0</accession>
<keyword evidence="9" id="KW-1278">Translocase</keyword>
<dbReference type="GO" id="GO:0045259">
    <property type="term" value="C:proton-transporting ATP synthase complex"/>
    <property type="evidence" value="ECO:0007669"/>
    <property type="project" value="UniProtKB-KW"/>
</dbReference>
<feature type="region of interest" description="Disordered" evidence="16">
    <location>
        <begin position="269"/>
        <end position="293"/>
    </location>
</feature>
<dbReference type="Proteomes" id="UP000095280">
    <property type="component" value="Unplaced"/>
</dbReference>
<evidence type="ECO:0000256" key="10">
    <source>
        <dbReference type="ARBA" id="ARBA00023065"/>
    </source>
</evidence>
<feature type="compositionally biased region" description="Low complexity" evidence="16">
    <location>
        <begin position="333"/>
        <end position="342"/>
    </location>
</feature>
<keyword evidence="8" id="KW-0809">Transit peptide</keyword>
<evidence type="ECO:0000256" key="9">
    <source>
        <dbReference type="ARBA" id="ARBA00022967"/>
    </source>
</evidence>
<evidence type="ECO:0000256" key="2">
    <source>
        <dbReference type="ARBA" id="ARBA00008936"/>
    </source>
</evidence>
<evidence type="ECO:0000256" key="13">
    <source>
        <dbReference type="ARBA" id="ARBA00023196"/>
    </source>
</evidence>
<keyword evidence="14 15" id="KW-0066">ATP synthesis</keyword>
<evidence type="ECO:0000256" key="1">
    <source>
        <dbReference type="ARBA" id="ARBA00004273"/>
    </source>
</evidence>
<keyword evidence="4 15" id="KW-0547">Nucleotide-binding</keyword>
<feature type="compositionally biased region" description="Pro residues" evidence="16">
    <location>
        <begin position="323"/>
        <end position="332"/>
    </location>
</feature>
<evidence type="ECO:0000256" key="12">
    <source>
        <dbReference type="ARBA" id="ARBA00023136"/>
    </source>
</evidence>
<dbReference type="CDD" id="cd01133">
    <property type="entry name" value="F1-ATPase_beta_CD"/>
    <property type="match status" value="1"/>
</dbReference>
<comment type="catalytic activity">
    <reaction evidence="15">
        <text>ATP + H2O + 4 H(+)(in) = ADP + phosphate + 5 H(+)(out)</text>
        <dbReference type="Rhea" id="RHEA:57720"/>
        <dbReference type="ChEBI" id="CHEBI:15377"/>
        <dbReference type="ChEBI" id="CHEBI:15378"/>
        <dbReference type="ChEBI" id="CHEBI:30616"/>
        <dbReference type="ChEBI" id="CHEBI:43474"/>
        <dbReference type="ChEBI" id="CHEBI:456216"/>
        <dbReference type="EC" id="7.1.2.2"/>
    </reaction>
</comment>
<dbReference type="FunFam" id="3.40.50.300:FF:000026">
    <property type="entry name" value="ATP synthase subunit beta"/>
    <property type="match status" value="1"/>
</dbReference>
<dbReference type="FunFam" id="1.10.1140.10:FF:000001">
    <property type="entry name" value="ATP synthase subunit beta"/>
    <property type="match status" value="1"/>
</dbReference>
<dbReference type="AlphaFoldDB" id="A0A1I8ILV0"/>
<evidence type="ECO:0000259" key="17">
    <source>
        <dbReference type="SMART" id="SM00382"/>
    </source>
</evidence>
<dbReference type="CDD" id="cd18110">
    <property type="entry name" value="ATP-synt_F1_beta_C"/>
    <property type="match status" value="1"/>
</dbReference>
<keyword evidence="6" id="KW-0999">Mitochondrion inner membrane</keyword>
<dbReference type="NCBIfam" id="TIGR01039">
    <property type="entry name" value="atpD"/>
    <property type="match status" value="1"/>
</dbReference>
<comment type="subcellular location">
    <subcellularLocation>
        <location evidence="1">Mitochondrion inner membrane</location>
    </subcellularLocation>
</comment>
<dbReference type="InterPro" id="IPR028124">
    <property type="entry name" value="SMAP_dom"/>
</dbReference>
<dbReference type="InterPro" id="IPR050053">
    <property type="entry name" value="ATPase_alpha/beta_chains"/>
</dbReference>
<reference evidence="19" key="1">
    <citation type="submission" date="2016-11" db="UniProtKB">
        <authorList>
            <consortium name="WormBaseParasite"/>
        </authorList>
    </citation>
    <scope>IDENTIFICATION</scope>
</reference>
<dbReference type="InterPro" id="IPR024034">
    <property type="entry name" value="ATPase_F1/V1_b/a_C"/>
</dbReference>
<sequence>PPTAAAGAAVQLEAAVGVAPAPAIEAIADIGVTDGVTVEAADVTSVIVGITVIITGGIGGTDADQVLRLPHRQLLLAAAAAAQSSVVPPAPGLQLRLLVPQENPQVLEQRRQRLLALQAAAIKQQIQHKQQQQAAAAAAATGIEVPKFYNPGSVDANRFAQQEQKRRLLWSKAGQNSRKTETAWSRQLSAVNGDTSKFCKLMGMRGAASSHQQTDADQQASEAGPPTSSANPTGNSSATPADSDKARQRQEEMFNKLETQYVQAQHNTGGMRSAGLGFGLGSSSHPAAHPNTQKCTPLETFARAPRHESCALWPAQALLPESPCPGSLPRPPSARAATAGATPLPPLPSLAPRVSAAAAATKTGSSGRIIAVIGAVVDVQFDEGLPPILNALEVRGRSPRLVLEVAQHLGENTVRTIAMDGTEGLVRGQECVDTGSSIKIPVGPETLGRIMNVIGEPIDERGPIDSKMHASIHAEAPEFVEMSTDQEILETGIKVVDLLAPYARGGKIGLFGGAGVGKTVLIMELINNVARAHGGYSVFAGVGERTREGNDLYHEMIMTGVVDLKGKNSKVSLVYGQMNEPPGARARVALTGLTVAEYFRDQEGQDVLLFIDNIFRFTQAGSEVSALLGRIPSAVGYQPTLATDMGTMQERITTTKKGSITSVQAIYVPADDLTDPAPATTFAHLDATTVLSRGIAELGIYPAVDPLDSTSRILDPNIVGQEHYAVARGVQKILQDYRSLQDIIAILGMDELSEEDRLTVSRARKIQRFLSQPFQMAEVFTGHEGKLVPLKDTISGFKKILSGELDHLPEVAFFMVGGIEEAVGKAERLAEQQK</sequence>
<dbReference type="SUPFAM" id="SSF50615">
    <property type="entry name" value="N-terminal domain of alpha and beta subunits of F1 ATP synthase"/>
    <property type="match status" value="1"/>
</dbReference>
<keyword evidence="5" id="KW-0375">Hydrogen ion transport</keyword>
<feature type="region of interest" description="Disordered" evidence="16">
    <location>
        <begin position="205"/>
        <end position="249"/>
    </location>
</feature>
<evidence type="ECO:0000256" key="3">
    <source>
        <dbReference type="ARBA" id="ARBA00022448"/>
    </source>
</evidence>
<dbReference type="SUPFAM" id="SSF47917">
    <property type="entry name" value="C-terminal domain of alpha and beta subunits of F1 ATP synthase"/>
    <property type="match status" value="1"/>
</dbReference>
<dbReference type="PROSITE" id="PS00152">
    <property type="entry name" value="ATPASE_ALPHA_BETA"/>
    <property type="match status" value="1"/>
</dbReference>
<dbReference type="InterPro" id="IPR003593">
    <property type="entry name" value="AAA+_ATPase"/>
</dbReference>
<dbReference type="WBParaSite" id="maker-uti_cns_0013603-snap-gene-0.1-mRNA-1">
    <property type="protein sequence ID" value="maker-uti_cns_0013603-snap-gene-0.1-mRNA-1"/>
    <property type="gene ID" value="maker-uti_cns_0013603-snap-gene-0.1"/>
</dbReference>
<dbReference type="Gene3D" id="2.40.10.170">
    <property type="match status" value="1"/>
</dbReference>
<dbReference type="GO" id="GO:0042776">
    <property type="term" value="P:proton motive force-driven mitochondrial ATP synthesis"/>
    <property type="evidence" value="ECO:0007669"/>
    <property type="project" value="TreeGrafter"/>
</dbReference>
<dbReference type="GO" id="GO:0046933">
    <property type="term" value="F:proton-transporting ATP synthase activity, rotational mechanism"/>
    <property type="evidence" value="ECO:0007669"/>
    <property type="project" value="InterPro"/>
</dbReference>
<evidence type="ECO:0000256" key="8">
    <source>
        <dbReference type="ARBA" id="ARBA00022946"/>
    </source>
</evidence>
<dbReference type="GO" id="GO:0005743">
    <property type="term" value="C:mitochondrial inner membrane"/>
    <property type="evidence" value="ECO:0007669"/>
    <property type="project" value="UniProtKB-SubCell"/>
</dbReference>
<feature type="compositionally biased region" description="Polar residues" evidence="16">
    <location>
        <begin position="209"/>
        <end position="240"/>
    </location>
</feature>
<evidence type="ECO:0000256" key="7">
    <source>
        <dbReference type="ARBA" id="ARBA00022840"/>
    </source>
</evidence>
<keyword evidence="3" id="KW-0813">Transport</keyword>
<evidence type="ECO:0000256" key="15">
    <source>
        <dbReference type="RuleBase" id="RU003553"/>
    </source>
</evidence>
<dbReference type="SUPFAM" id="SSF52540">
    <property type="entry name" value="P-loop containing nucleoside triphosphate hydrolases"/>
    <property type="match status" value="1"/>
</dbReference>
<evidence type="ECO:0000256" key="16">
    <source>
        <dbReference type="SAM" id="MobiDB-lite"/>
    </source>
</evidence>
<keyword evidence="11" id="KW-0496">Mitochondrion</keyword>
<dbReference type="Gene3D" id="1.10.1140.10">
    <property type="entry name" value="Bovine Mitochondrial F1-atpase, Atp Synthase Beta Chain, Chain D, domain 3"/>
    <property type="match status" value="1"/>
</dbReference>
<name>A0A1I8ILV0_9PLAT</name>
<feature type="domain" description="AAA+ ATPase" evidence="17">
    <location>
        <begin position="504"/>
        <end position="774"/>
    </location>
</feature>
<organism evidence="18 19">
    <name type="scientific">Macrostomum lignano</name>
    <dbReference type="NCBI Taxonomy" id="282301"/>
    <lineage>
        <taxon>Eukaryota</taxon>
        <taxon>Metazoa</taxon>
        <taxon>Spiralia</taxon>
        <taxon>Lophotrochozoa</taxon>
        <taxon>Platyhelminthes</taxon>
        <taxon>Rhabditophora</taxon>
        <taxon>Macrostomorpha</taxon>
        <taxon>Macrostomida</taxon>
        <taxon>Macrostomidae</taxon>
        <taxon>Macrostomum</taxon>
    </lineage>
</organism>
<dbReference type="FunFam" id="2.40.10.170:FF:000004">
    <property type="entry name" value="ATP synthase subunit beta"/>
    <property type="match status" value="1"/>
</dbReference>
<protein>
    <recommendedName>
        <fullName evidence="15">ATP synthase subunit beta</fullName>
        <ecNumber evidence="15">7.1.2.2</ecNumber>
    </recommendedName>
</protein>